<dbReference type="WBParaSite" id="SVE_1050100.1">
    <property type="protein sequence ID" value="SVE_1050100.1"/>
    <property type="gene ID" value="SVE_1050100"/>
</dbReference>
<sequence length="108" mass="12578">MIPDIFYDCNELFCNQFNSITDSLKKTNSYQLVQMDLSNVLLEYNNIFQTTNTNKSTQINNYILPKTKSLTGNNRAPGFKGMANIEFSIEAEMNIDRPLNYFRRKLAY</sequence>
<name>A0A0K0FNC1_STRVS</name>
<dbReference type="Proteomes" id="UP000035680">
    <property type="component" value="Unassembled WGS sequence"/>
</dbReference>
<accession>A0A0K0FNC1</accession>
<dbReference type="AlphaFoldDB" id="A0A0K0FNC1"/>
<proteinExistence type="predicted"/>
<evidence type="ECO:0000313" key="1">
    <source>
        <dbReference type="Proteomes" id="UP000035680"/>
    </source>
</evidence>
<organism evidence="1 2">
    <name type="scientific">Strongyloides venezuelensis</name>
    <name type="common">Threadworm</name>
    <dbReference type="NCBI Taxonomy" id="75913"/>
    <lineage>
        <taxon>Eukaryota</taxon>
        <taxon>Metazoa</taxon>
        <taxon>Ecdysozoa</taxon>
        <taxon>Nematoda</taxon>
        <taxon>Chromadorea</taxon>
        <taxon>Rhabditida</taxon>
        <taxon>Tylenchina</taxon>
        <taxon>Panagrolaimomorpha</taxon>
        <taxon>Strongyloidoidea</taxon>
        <taxon>Strongyloididae</taxon>
        <taxon>Strongyloides</taxon>
    </lineage>
</organism>
<reference evidence="2" key="2">
    <citation type="submission" date="2015-08" db="UniProtKB">
        <authorList>
            <consortium name="WormBaseParasite"/>
        </authorList>
    </citation>
    <scope>IDENTIFICATION</scope>
</reference>
<keyword evidence="1" id="KW-1185">Reference proteome</keyword>
<evidence type="ECO:0000313" key="2">
    <source>
        <dbReference type="WBParaSite" id="SVE_1050100.1"/>
    </source>
</evidence>
<protein>
    <submittedName>
        <fullName evidence="2">Uncharacterized protein</fullName>
    </submittedName>
</protein>
<reference evidence="1" key="1">
    <citation type="submission" date="2014-07" db="EMBL/GenBank/DDBJ databases">
        <authorList>
            <person name="Martin A.A"/>
            <person name="De Silva N."/>
        </authorList>
    </citation>
    <scope>NUCLEOTIDE SEQUENCE</scope>
</reference>